<gene>
    <name evidence="1" type="ORF">NPIL_319681</name>
</gene>
<sequence>ASYERQMSWALKESAEMAANKNAKSYPQKSCDEVTIKFLIKGASIIKILNDLPVEAMLQTICRRLATTCPCKTFDELIAQAVCRRFKK</sequence>
<comment type="caution">
    <text evidence="1">The sequence shown here is derived from an EMBL/GenBank/DDBJ whole genome shotgun (WGS) entry which is preliminary data.</text>
</comment>
<dbReference type="EMBL" id="BMAW01002526">
    <property type="protein sequence ID" value="GFS79075.1"/>
    <property type="molecule type" value="Genomic_DNA"/>
</dbReference>
<feature type="non-terminal residue" evidence="1">
    <location>
        <position position="1"/>
    </location>
</feature>
<accession>A0A8X6MUR1</accession>
<organism evidence="1 2">
    <name type="scientific">Nephila pilipes</name>
    <name type="common">Giant wood spider</name>
    <name type="synonym">Nephila maculata</name>
    <dbReference type="NCBI Taxonomy" id="299642"/>
    <lineage>
        <taxon>Eukaryota</taxon>
        <taxon>Metazoa</taxon>
        <taxon>Ecdysozoa</taxon>
        <taxon>Arthropoda</taxon>
        <taxon>Chelicerata</taxon>
        <taxon>Arachnida</taxon>
        <taxon>Araneae</taxon>
        <taxon>Araneomorphae</taxon>
        <taxon>Entelegynae</taxon>
        <taxon>Araneoidea</taxon>
        <taxon>Nephilidae</taxon>
        <taxon>Nephila</taxon>
    </lineage>
</organism>
<dbReference type="Proteomes" id="UP000887013">
    <property type="component" value="Unassembled WGS sequence"/>
</dbReference>
<keyword evidence="2" id="KW-1185">Reference proteome</keyword>
<reference evidence="1" key="1">
    <citation type="submission" date="2020-08" db="EMBL/GenBank/DDBJ databases">
        <title>Multicomponent nature underlies the extraordinary mechanical properties of spider dragline silk.</title>
        <authorList>
            <person name="Kono N."/>
            <person name="Nakamura H."/>
            <person name="Mori M."/>
            <person name="Yoshida Y."/>
            <person name="Ohtoshi R."/>
            <person name="Malay A.D."/>
            <person name="Moran D.A.P."/>
            <person name="Tomita M."/>
            <person name="Numata K."/>
            <person name="Arakawa K."/>
        </authorList>
    </citation>
    <scope>NUCLEOTIDE SEQUENCE</scope>
</reference>
<evidence type="ECO:0000313" key="2">
    <source>
        <dbReference type="Proteomes" id="UP000887013"/>
    </source>
</evidence>
<dbReference type="AlphaFoldDB" id="A0A8X6MUR1"/>
<name>A0A8X6MUR1_NEPPI</name>
<proteinExistence type="predicted"/>
<evidence type="ECO:0000313" key="1">
    <source>
        <dbReference type="EMBL" id="GFS79075.1"/>
    </source>
</evidence>
<protein>
    <submittedName>
        <fullName evidence="1">Uncharacterized protein</fullName>
    </submittedName>
</protein>